<proteinExistence type="predicted"/>
<dbReference type="Proteomes" id="UP000711407">
    <property type="component" value="Unassembled WGS sequence"/>
</dbReference>
<reference evidence="1" key="1">
    <citation type="journal article" date="2021" name="PeerJ">
        <title>Extensive microbial diversity within the chicken gut microbiome revealed by metagenomics and culture.</title>
        <authorList>
            <person name="Gilroy R."/>
            <person name="Ravi A."/>
            <person name="Getino M."/>
            <person name="Pursley I."/>
            <person name="Horton D.L."/>
            <person name="Alikhan N.F."/>
            <person name="Baker D."/>
            <person name="Gharbi K."/>
            <person name="Hall N."/>
            <person name="Watson M."/>
            <person name="Adriaenssens E.M."/>
            <person name="Foster-Nyarko E."/>
            <person name="Jarju S."/>
            <person name="Secka A."/>
            <person name="Antonio M."/>
            <person name="Oren A."/>
            <person name="Chaudhuri R.R."/>
            <person name="La Ragione R."/>
            <person name="Hildebrand F."/>
            <person name="Pallen M.J."/>
        </authorList>
    </citation>
    <scope>NUCLEOTIDE SEQUENCE</scope>
    <source>
        <strain evidence="1">4100</strain>
    </source>
</reference>
<accession>A0A921JHX8</accession>
<organism evidence="1 2">
    <name type="scientific">Candidatus Amulumruptor caecigallinarius</name>
    <dbReference type="NCBI Taxonomy" id="2109911"/>
    <lineage>
        <taxon>Bacteria</taxon>
        <taxon>Pseudomonadati</taxon>
        <taxon>Bacteroidota</taxon>
        <taxon>Bacteroidia</taxon>
        <taxon>Bacteroidales</taxon>
        <taxon>Muribaculaceae</taxon>
        <taxon>Candidatus Amulumruptor</taxon>
    </lineage>
</organism>
<protein>
    <submittedName>
        <fullName evidence="1">Uncharacterized protein</fullName>
    </submittedName>
</protein>
<dbReference type="EMBL" id="DYXT01000020">
    <property type="protein sequence ID" value="HJE38847.1"/>
    <property type="molecule type" value="Genomic_DNA"/>
</dbReference>
<evidence type="ECO:0000313" key="2">
    <source>
        <dbReference type="Proteomes" id="UP000711407"/>
    </source>
</evidence>
<evidence type="ECO:0000313" key="1">
    <source>
        <dbReference type="EMBL" id="HJE38847.1"/>
    </source>
</evidence>
<dbReference type="AlphaFoldDB" id="A0A921JHX8"/>
<gene>
    <name evidence="1" type="ORF">K8V47_03665</name>
</gene>
<name>A0A921JHX8_9BACT</name>
<reference evidence="1" key="2">
    <citation type="submission" date="2021-09" db="EMBL/GenBank/DDBJ databases">
        <authorList>
            <person name="Gilroy R."/>
        </authorList>
    </citation>
    <scope>NUCLEOTIDE SEQUENCE</scope>
    <source>
        <strain evidence="1">4100</strain>
    </source>
</reference>
<sequence>MGAGFTFNVAFQRWLKSNAGKTYAVAYGRIMAEKKRTRTDIGRQVEYNAYIRDLFASNPDMTLKDAIRCWKYKRGLPGHNRYEESDLVALSPRAEI</sequence>
<comment type="caution">
    <text evidence="1">The sequence shown here is derived from an EMBL/GenBank/DDBJ whole genome shotgun (WGS) entry which is preliminary data.</text>
</comment>